<evidence type="ECO:0000313" key="2">
    <source>
        <dbReference type="EMBL" id="KAA0040527.1"/>
    </source>
</evidence>
<proteinExistence type="predicted"/>
<dbReference type="OrthoDB" id="1932348at2759"/>
<gene>
    <name evidence="2" type="ORF">E6C27_scaffold262G00760</name>
</gene>
<dbReference type="InterPro" id="IPR054722">
    <property type="entry name" value="PolX-like_BBD"/>
</dbReference>
<dbReference type="Pfam" id="PF22936">
    <property type="entry name" value="Pol_BBD"/>
    <property type="match status" value="1"/>
</dbReference>
<organism evidence="2 3">
    <name type="scientific">Cucumis melo var. makuwa</name>
    <name type="common">Oriental melon</name>
    <dbReference type="NCBI Taxonomy" id="1194695"/>
    <lineage>
        <taxon>Eukaryota</taxon>
        <taxon>Viridiplantae</taxon>
        <taxon>Streptophyta</taxon>
        <taxon>Embryophyta</taxon>
        <taxon>Tracheophyta</taxon>
        <taxon>Spermatophyta</taxon>
        <taxon>Magnoliopsida</taxon>
        <taxon>eudicotyledons</taxon>
        <taxon>Gunneridae</taxon>
        <taxon>Pentapetalae</taxon>
        <taxon>rosids</taxon>
        <taxon>fabids</taxon>
        <taxon>Cucurbitales</taxon>
        <taxon>Cucurbitaceae</taxon>
        <taxon>Benincaseae</taxon>
        <taxon>Cucumis</taxon>
    </lineage>
</organism>
<dbReference type="Proteomes" id="UP000321393">
    <property type="component" value="Unassembled WGS sequence"/>
</dbReference>
<name>A0A5A7TG42_CUCMM</name>
<reference evidence="2 3" key="1">
    <citation type="submission" date="2019-08" db="EMBL/GenBank/DDBJ databases">
        <title>Draft genome sequences of two oriental melons (Cucumis melo L. var makuwa).</title>
        <authorList>
            <person name="Kwon S.-Y."/>
        </authorList>
    </citation>
    <scope>NUCLEOTIDE SEQUENCE [LARGE SCALE GENOMIC DNA]</scope>
    <source>
        <strain evidence="3">cv. SW 3</strain>
        <tissue evidence="2">Leaf</tissue>
    </source>
</reference>
<dbReference type="AlphaFoldDB" id="A0A5A7TG42"/>
<evidence type="ECO:0000259" key="1">
    <source>
        <dbReference type="Pfam" id="PF22936"/>
    </source>
</evidence>
<comment type="caution">
    <text evidence="2">The sequence shown here is derived from an EMBL/GenBank/DDBJ whole genome shotgun (WGS) entry which is preliminary data.</text>
</comment>
<sequence>MTGNRSFFSELEECSSGHVTFEDGAKGRILAKGDIEKYNLSCLNDVRYVKGLKANLVSFSQLCDEDYIVNFSKDDCIVTSVDKRVLMSGCRHADNFYHWESNNIDLCHLSKED</sequence>
<feature type="domain" description="Retrovirus-related Pol polyprotein from transposon TNT 1-94-like beta-barrel" evidence="1">
    <location>
        <begin position="1"/>
        <end position="67"/>
    </location>
</feature>
<accession>A0A5A7TG42</accession>
<evidence type="ECO:0000313" key="3">
    <source>
        <dbReference type="Proteomes" id="UP000321393"/>
    </source>
</evidence>
<protein>
    <submittedName>
        <fullName evidence="2">Gag-pol polyprotein</fullName>
    </submittedName>
</protein>
<dbReference type="EMBL" id="SSTE01017321">
    <property type="protein sequence ID" value="KAA0040527.1"/>
    <property type="molecule type" value="Genomic_DNA"/>
</dbReference>